<comment type="subcellular location">
    <subcellularLocation>
        <location evidence="1">Membrane</location>
        <topology evidence="1">Multi-pass membrane protein</topology>
    </subcellularLocation>
</comment>
<proteinExistence type="predicted"/>
<feature type="transmembrane region" description="Helical" evidence="6">
    <location>
        <begin position="45"/>
        <end position="62"/>
    </location>
</feature>
<feature type="transmembrane region" description="Helical" evidence="6">
    <location>
        <begin position="108"/>
        <end position="129"/>
    </location>
</feature>
<feature type="transmembrane region" description="Helical" evidence="6">
    <location>
        <begin position="366"/>
        <end position="387"/>
    </location>
</feature>
<evidence type="ECO:0000313" key="9">
    <source>
        <dbReference type="Proteomes" id="UP001569428"/>
    </source>
</evidence>
<gene>
    <name evidence="8" type="ORF">ACCI49_09060</name>
</gene>
<dbReference type="InterPro" id="IPR020846">
    <property type="entry name" value="MFS_dom"/>
</dbReference>
<evidence type="ECO:0000256" key="1">
    <source>
        <dbReference type="ARBA" id="ARBA00004141"/>
    </source>
</evidence>
<dbReference type="NCBIfam" id="TIGR00901">
    <property type="entry name" value="2A0125"/>
    <property type="match status" value="1"/>
</dbReference>
<evidence type="ECO:0000256" key="3">
    <source>
        <dbReference type="ARBA" id="ARBA00022692"/>
    </source>
</evidence>
<dbReference type="InterPro" id="IPR036259">
    <property type="entry name" value="MFS_trans_sf"/>
</dbReference>
<dbReference type="PANTHER" id="PTHR12778:SF10">
    <property type="entry name" value="MAJOR FACILITATOR SUPERFAMILY DOMAIN-CONTAINING PROTEIN 3"/>
    <property type="match status" value="1"/>
</dbReference>
<dbReference type="RefSeq" id="WP_371838638.1">
    <property type="nucleotide sequence ID" value="NZ_JBGMEK010000015.1"/>
</dbReference>
<feature type="domain" description="Major facilitator superfamily (MFS) profile" evidence="7">
    <location>
        <begin position="14"/>
        <end position="419"/>
    </location>
</feature>
<evidence type="ECO:0000256" key="6">
    <source>
        <dbReference type="SAM" id="Phobius"/>
    </source>
</evidence>
<evidence type="ECO:0000256" key="5">
    <source>
        <dbReference type="ARBA" id="ARBA00023136"/>
    </source>
</evidence>
<feature type="transmembrane region" description="Helical" evidence="6">
    <location>
        <begin position="16"/>
        <end position="39"/>
    </location>
</feature>
<dbReference type="SUPFAM" id="SSF103473">
    <property type="entry name" value="MFS general substrate transporter"/>
    <property type="match status" value="1"/>
</dbReference>
<sequence length="425" mass="46649">MAHETVREAVFNRRMLICIGTGFSSGMPLFVLIQLVPAWLRSEGVDLATIGIFALLGLPYTWKFLWAPLMERYAFPILGRRRGWMLVMQLLLIVFIGGLGMFNPQFNILTIAALCFGVAFFSASQDIVLDAFRREILPDHELGLGNSFHANAYRVSGLIPGSLSLILSDHLAWSQVFWITAAFMLVAVFMTLMVSEPQHPAAPPRTLRDAIVLPFVEFFNRSGVKHALLVLSFMFLYKLGDNMATALATPYYLDMGYTNTDIGIVAKNAGLWPAVIGGFLGGLLMVRIGINKCLWIFGVIQLVSIFGFMILSEANGDLVGTPGFKPSLWLLAIVIAFEYLGVGLGTAVFIAFIARTTSKLHTATQFALFTALTSLPRTFANASTGFLVESMGWTNFFLLCAALAVPGMLLLFYVAPWNGDVAEEA</sequence>
<keyword evidence="9" id="KW-1185">Reference proteome</keyword>
<feature type="transmembrane region" description="Helical" evidence="6">
    <location>
        <begin position="393"/>
        <end position="415"/>
    </location>
</feature>
<feature type="transmembrane region" description="Helical" evidence="6">
    <location>
        <begin position="293"/>
        <end position="311"/>
    </location>
</feature>
<keyword evidence="5 6" id="KW-0472">Membrane</keyword>
<protein>
    <submittedName>
        <fullName evidence="8">AmpG family muropeptide MFS transporter</fullName>
    </submittedName>
</protein>
<dbReference type="InterPro" id="IPR011701">
    <property type="entry name" value="MFS"/>
</dbReference>
<dbReference type="Pfam" id="PF07690">
    <property type="entry name" value="MFS_1"/>
    <property type="match status" value="1"/>
</dbReference>
<comment type="caution">
    <text evidence="8">The sequence shown here is derived from an EMBL/GenBank/DDBJ whole genome shotgun (WGS) entry which is preliminary data.</text>
</comment>
<organism evidence="8 9">
    <name type="scientific">Microbulbifer epialgicus</name>
    <dbReference type="NCBI Taxonomy" id="393907"/>
    <lineage>
        <taxon>Bacteria</taxon>
        <taxon>Pseudomonadati</taxon>
        <taxon>Pseudomonadota</taxon>
        <taxon>Gammaproteobacteria</taxon>
        <taxon>Cellvibrionales</taxon>
        <taxon>Microbulbiferaceae</taxon>
        <taxon>Microbulbifer</taxon>
    </lineage>
</organism>
<dbReference type="Gene3D" id="1.20.1250.20">
    <property type="entry name" value="MFS general substrate transporter like domains"/>
    <property type="match status" value="2"/>
</dbReference>
<evidence type="ECO:0000259" key="7">
    <source>
        <dbReference type="PROSITE" id="PS50850"/>
    </source>
</evidence>
<feature type="transmembrane region" description="Helical" evidence="6">
    <location>
        <begin position="83"/>
        <end position="102"/>
    </location>
</feature>
<feature type="transmembrane region" description="Helical" evidence="6">
    <location>
        <begin position="269"/>
        <end position="286"/>
    </location>
</feature>
<dbReference type="Proteomes" id="UP001569428">
    <property type="component" value="Unassembled WGS sequence"/>
</dbReference>
<dbReference type="EMBL" id="JBGMEK010000015">
    <property type="protein sequence ID" value="MFA0811068.1"/>
    <property type="molecule type" value="Genomic_DNA"/>
</dbReference>
<keyword evidence="4 6" id="KW-1133">Transmembrane helix</keyword>
<evidence type="ECO:0000256" key="2">
    <source>
        <dbReference type="ARBA" id="ARBA00022448"/>
    </source>
</evidence>
<feature type="transmembrane region" description="Helical" evidence="6">
    <location>
        <begin position="331"/>
        <end position="354"/>
    </location>
</feature>
<feature type="transmembrane region" description="Helical" evidence="6">
    <location>
        <begin position="173"/>
        <end position="195"/>
    </location>
</feature>
<dbReference type="PROSITE" id="PS50850">
    <property type="entry name" value="MFS"/>
    <property type="match status" value="1"/>
</dbReference>
<reference evidence="8 9" key="1">
    <citation type="submission" date="2024-08" db="EMBL/GenBank/DDBJ databases">
        <authorList>
            <person name="Ishaq N."/>
        </authorList>
    </citation>
    <scope>NUCLEOTIDE SEQUENCE [LARGE SCALE GENOMIC DNA]</scope>
    <source>
        <strain evidence="8 9">DSM 18651</strain>
    </source>
</reference>
<dbReference type="InterPro" id="IPR004752">
    <property type="entry name" value="AmpG_permease/AT-1"/>
</dbReference>
<keyword evidence="2" id="KW-0813">Transport</keyword>
<accession>A0ABV4NZZ8</accession>
<dbReference type="CDD" id="cd17486">
    <property type="entry name" value="MFS_AmpG_like"/>
    <property type="match status" value="1"/>
</dbReference>
<evidence type="ECO:0000313" key="8">
    <source>
        <dbReference type="EMBL" id="MFA0811068.1"/>
    </source>
</evidence>
<evidence type="ECO:0000256" key="4">
    <source>
        <dbReference type="ARBA" id="ARBA00022989"/>
    </source>
</evidence>
<name>A0ABV4NZZ8_9GAMM</name>
<dbReference type="PANTHER" id="PTHR12778">
    <property type="entry name" value="SOLUTE CARRIER FAMILY 33 ACETYL-COA TRANSPORTER -RELATED"/>
    <property type="match status" value="1"/>
</dbReference>
<keyword evidence="3 6" id="KW-0812">Transmembrane</keyword>